<keyword evidence="2" id="KW-1133">Transmembrane helix</keyword>
<evidence type="ECO:0000313" key="5">
    <source>
        <dbReference type="Proteomes" id="UP000824200"/>
    </source>
</evidence>
<dbReference type="PANTHER" id="PTHR14969:SF13">
    <property type="entry name" value="AT30094P"/>
    <property type="match status" value="1"/>
</dbReference>
<dbReference type="SMART" id="SM00014">
    <property type="entry name" value="acidPPc"/>
    <property type="match status" value="1"/>
</dbReference>
<dbReference type="SUPFAM" id="SSF48317">
    <property type="entry name" value="Acid phosphatase/Vanadium-dependent haloperoxidase"/>
    <property type="match status" value="1"/>
</dbReference>
<feature type="transmembrane region" description="Helical" evidence="2">
    <location>
        <begin position="138"/>
        <end position="159"/>
    </location>
</feature>
<feature type="transmembrane region" description="Helical" evidence="2">
    <location>
        <begin position="165"/>
        <end position="183"/>
    </location>
</feature>
<keyword evidence="2" id="KW-0472">Membrane</keyword>
<dbReference type="CDD" id="cd03392">
    <property type="entry name" value="PAP2_like_2"/>
    <property type="match status" value="1"/>
</dbReference>
<feature type="transmembrane region" description="Helical" evidence="2">
    <location>
        <begin position="212"/>
        <end position="228"/>
    </location>
</feature>
<feature type="transmembrane region" description="Helical" evidence="2">
    <location>
        <begin position="240"/>
        <end position="262"/>
    </location>
</feature>
<feature type="transmembrane region" description="Helical" evidence="2">
    <location>
        <begin position="282"/>
        <end position="302"/>
    </location>
</feature>
<feature type="compositionally biased region" description="Low complexity" evidence="1">
    <location>
        <begin position="342"/>
        <end position="358"/>
    </location>
</feature>
<feature type="domain" description="Phosphatidic acid phosphatase type 2/haloperoxidase" evidence="3">
    <location>
        <begin position="70"/>
        <end position="180"/>
    </location>
</feature>
<dbReference type="Pfam" id="PF01569">
    <property type="entry name" value="PAP2"/>
    <property type="match status" value="1"/>
</dbReference>
<reference evidence="4" key="1">
    <citation type="submission" date="2020-10" db="EMBL/GenBank/DDBJ databases">
        <authorList>
            <person name="Gilroy R."/>
        </authorList>
    </citation>
    <scope>NUCLEOTIDE SEQUENCE</scope>
    <source>
        <strain evidence="4">CHK121-14286</strain>
    </source>
</reference>
<gene>
    <name evidence="4" type="ORF">IAC95_00975</name>
</gene>
<name>A0A9D1J830_9BACT</name>
<dbReference type="InterPro" id="IPR036938">
    <property type="entry name" value="PAP2/HPO_sf"/>
</dbReference>
<feature type="transmembrane region" description="Helical" evidence="2">
    <location>
        <begin position="34"/>
        <end position="62"/>
    </location>
</feature>
<evidence type="ECO:0000256" key="1">
    <source>
        <dbReference type="SAM" id="MobiDB-lite"/>
    </source>
</evidence>
<dbReference type="Proteomes" id="UP000824200">
    <property type="component" value="Unassembled WGS sequence"/>
</dbReference>
<dbReference type="EMBL" id="DVHL01000010">
    <property type="protein sequence ID" value="HIR65452.1"/>
    <property type="molecule type" value="Genomic_DNA"/>
</dbReference>
<accession>A0A9D1J830</accession>
<dbReference type="PANTHER" id="PTHR14969">
    <property type="entry name" value="SPHINGOSINE-1-PHOSPHATE PHOSPHOHYDROLASE"/>
    <property type="match status" value="1"/>
</dbReference>
<feature type="region of interest" description="Disordered" evidence="1">
    <location>
        <begin position="324"/>
        <end position="373"/>
    </location>
</feature>
<evidence type="ECO:0000259" key="3">
    <source>
        <dbReference type="SMART" id="SM00014"/>
    </source>
</evidence>
<sequence>MINLLAAAIGTTWELPFEIPFIVWLQSLGGEGSFLYYLMNFITMFGEEVILVGVMGFVYWGLDKKRGEKIGMFMLTAALVNPMIKNIACRTRPFDSHPDLVDNLRDVDGYSFPSGHSSGSTSVFVGTAVAYKDKKSKWLISLAVIIPLLVALSRNYLGAHYLTDVVAGLALGVAVVFLVDWLTRVVKKKYFIYGGILIVGLAGFFYCTTSDFFTAYGIAVGFTFGMLFEEKVTKFQNTKVWWRIVLRVAVGGGLYLGLNSMFKAIVGAIYPDYEGDFWFESIFRVLRYAVIVFLLLGVYPLLFAQTEKLWKKLGWTKKEHTVEENVDTADIEPSPETDNTAEEQTQQQPEQPSQTASETPEEKEEATPDTKNI</sequence>
<feature type="transmembrane region" description="Helical" evidence="2">
    <location>
        <begin position="190"/>
        <end position="206"/>
    </location>
</feature>
<dbReference type="Gene3D" id="1.20.144.10">
    <property type="entry name" value="Phosphatidic acid phosphatase type 2/haloperoxidase"/>
    <property type="match status" value="1"/>
</dbReference>
<feature type="compositionally biased region" description="Acidic residues" evidence="1">
    <location>
        <begin position="324"/>
        <end position="341"/>
    </location>
</feature>
<evidence type="ECO:0000313" key="4">
    <source>
        <dbReference type="EMBL" id="HIR65452.1"/>
    </source>
</evidence>
<dbReference type="InterPro" id="IPR000326">
    <property type="entry name" value="PAP2/HPO"/>
</dbReference>
<protein>
    <submittedName>
        <fullName evidence="4">Phosphatase PAP2 family protein</fullName>
    </submittedName>
</protein>
<keyword evidence="2" id="KW-0812">Transmembrane</keyword>
<dbReference type="AlphaFoldDB" id="A0A9D1J830"/>
<comment type="caution">
    <text evidence="4">The sequence shown here is derived from an EMBL/GenBank/DDBJ whole genome shotgun (WGS) entry which is preliminary data.</text>
</comment>
<proteinExistence type="predicted"/>
<reference evidence="4" key="2">
    <citation type="journal article" date="2021" name="PeerJ">
        <title>Extensive microbial diversity within the chicken gut microbiome revealed by metagenomics and culture.</title>
        <authorList>
            <person name="Gilroy R."/>
            <person name="Ravi A."/>
            <person name="Getino M."/>
            <person name="Pursley I."/>
            <person name="Horton D.L."/>
            <person name="Alikhan N.F."/>
            <person name="Baker D."/>
            <person name="Gharbi K."/>
            <person name="Hall N."/>
            <person name="Watson M."/>
            <person name="Adriaenssens E.M."/>
            <person name="Foster-Nyarko E."/>
            <person name="Jarju S."/>
            <person name="Secka A."/>
            <person name="Antonio M."/>
            <person name="Oren A."/>
            <person name="Chaudhuri R.R."/>
            <person name="La Ragione R."/>
            <person name="Hildebrand F."/>
            <person name="Pallen M.J."/>
        </authorList>
    </citation>
    <scope>NUCLEOTIDE SEQUENCE</scope>
    <source>
        <strain evidence="4">CHK121-14286</strain>
    </source>
</reference>
<organism evidence="4 5">
    <name type="scientific">Candidatus Fimimonas gallinarum</name>
    <dbReference type="NCBI Taxonomy" id="2840821"/>
    <lineage>
        <taxon>Bacteria</taxon>
        <taxon>Pseudomonadati</taxon>
        <taxon>Myxococcota</taxon>
        <taxon>Myxococcia</taxon>
        <taxon>Myxococcales</taxon>
        <taxon>Cystobacterineae</taxon>
        <taxon>Myxococcaceae</taxon>
        <taxon>Myxococcaceae incertae sedis</taxon>
        <taxon>Candidatus Fimimonas</taxon>
    </lineage>
</organism>
<evidence type="ECO:0000256" key="2">
    <source>
        <dbReference type="SAM" id="Phobius"/>
    </source>
</evidence>